<dbReference type="Pfam" id="PF13510">
    <property type="entry name" value="Fer2_4"/>
    <property type="match status" value="1"/>
</dbReference>
<proteinExistence type="predicted"/>
<dbReference type="OrthoDB" id="573392at2"/>
<name>A0A158AI07_9BURK</name>
<keyword evidence="2" id="KW-0812">Transmembrane</keyword>
<feature type="domain" description="2Fe-2S ferredoxin-type" evidence="3">
    <location>
        <begin position="3"/>
        <end position="82"/>
    </location>
</feature>
<dbReference type="InterPro" id="IPR001041">
    <property type="entry name" value="2Fe-2S_ferredoxin-type"/>
</dbReference>
<dbReference type="STRING" id="1777140.AWB79_02410"/>
<dbReference type="InterPro" id="IPR036010">
    <property type="entry name" value="2Fe-2S_ferredoxin-like_sf"/>
</dbReference>
<dbReference type="RefSeq" id="WP_061167654.1">
    <property type="nucleotide sequence ID" value="NZ_FCOA02000006.1"/>
</dbReference>
<protein>
    <submittedName>
        <fullName evidence="4">NAD-dependent formate dehydrogenase subunit alpha</fullName>
    </submittedName>
</protein>
<evidence type="ECO:0000313" key="4">
    <source>
        <dbReference type="EMBL" id="SAK57541.1"/>
    </source>
</evidence>
<dbReference type="PROSITE" id="PS51085">
    <property type="entry name" value="2FE2S_FER_2"/>
    <property type="match status" value="1"/>
</dbReference>
<accession>A0A158AI07</accession>
<sequence length="82" mass="8433">MADLVRVTVDGAPLAVPAFTTVAAALAMAGVSATRRSATGAPRAALCGMGVCQECRVKVDGREHVLGCQTVCREGLSIETMR</sequence>
<evidence type="ECO:0000313" key="5">
    <source>
        <dbReference type="Proteomes" id="UP000054851"/>
    </source>
</evidence>
<keyword evidence="2" id="KW-0472">Membrane</keyword>
<dbReference type="Proteomes" id="UP000054851">
    <property type="component" value="Unassembled WGS sequence"/>
</dbReference>
<dbReference type="AlphaFoldDB" id="A0A158AI07"/>
<evidence type="ECO:0000259" key="3">
    <source>
        <dbReference type="PROSITE" id="PS51085"/>
    </source>
</evidence>
<dbReference type="InterPro" id="IPR042204">
    <property type="entry name" value="2Fe-2S-bd_N"/>
</dbReference>
<evidence type="ECO:0000256" key="2">
    <source>
        <dbReference type="SAM" id="Phobius"/>
    </source>
</evidence>
<dbReference type="GO" id="GO:0016491">
    <property type="term" value="F:oxidoreductase activity"/>
    <property type="evidence" value="ECO:0007669"/>
    <property type="project" value="UniProtKB-KW"/>
</dbReference>
<keyword evidence="1" id="KW-0560">Oxidoreductase</keyword>
<dbReference type="GO" id="GO:0051536">
    <property type="term" value="F:iron-sulfur cluster binding"/>
    <property type="evidence" value="ECO:0007669"/>
    <property type="project" value="InterPro"/>
</dbReference>
<keyword evidence="2" id="KW-1133">Transmembrane helix</keyword>
<organism evidence="4 5">
    <name type="scientific">Caballeronia hypogeia</name>
    <dbReference type="NCBI Taxonomy" id="1777140"/>
    <lineage>
        <taxon>Bacteria</taxon>
        <taxon>Pseudomonadati</taxon>
        <taxon>Pseudomonadota</taxon>
        <taxon>Betaproteobacteria</taxon>
        <taxon>Burkholderiales</taxon>
        <taxon>Burkholderiaceae</taxon>
        <taxon>Caballeronia</taxon>
    </lineage>
</organism>
<keyword evidence="5" id="KW-1185">Reference proteome</keyword>
<dbReference type="Gene3D" id="3.10.20.440">
    <property type="entry name" value="2Fe-2S iron-sulphur cluster binding domain, sarcosine oxidase, alpha subunit, N-terminal domain"/>
    <property type="match status" value="1"/>
</dbReference>
<evidence type="ECO:0000256" key="1">
    <source>
        <dbReference type="ARBA" id="ARBA00023002"/>
    </source>
</evidence>
<dbReference type="SUPFAM" id="SSF54292">
    <property type="entry name" value="2Fe-2S ferredoxin-like"/>
    <property type="match status" value="1"/>
</dbReference>
<feature type="transmembrane region" description="Helical" evidence="2">
    <location>
        <begin position="12"/>
        <end position="33"/>
    </location>
</feature>
<reference evidence="4" key="1">
    <citation type="submission" date="2016-01" db="EMBL/GenBank/DDBJ databases">
        <authorList>
            <person name="Peeters C."/>
        </authorList>
    </citation>
    <scope>NUCLEOTIDE SEQUENCE</scope>
    <source>
        <strain evidence="4">LMG 29322</strain>
    </source>
</reference>
<gene>
    <name evidence="4" type="ORF">AWB79_02410</name>
</gene>
<comment type="caution">
    <text evidence="4">The sequence shown here is derived from an EMBL/GenBank/DDBJ whole genome shotgun (WGS) entry which is preliminary data.</text>
</comment>
<dbReference type="EMBL" id="FCOA02000006">
    <property type="protein sequence ID" value="SAK57541.1"/>
    <property type="molecule type" value="Genomic_DNA"/>
</dbReference>